<evidence type="ECO:0000259" key="3">
    <source>
        <dbReference type="Pfam" id="PF05683"/>
    </source>
</evidence>
<comment type="similarity">
    <text evidence="1">Belongs to the class-I fumarase family.</text>
</comment>
<feature type="domain" description="Fe-S hydro-lyase tartrate dehydratase beta-type catalytic" evidence="3">
    <location>
        <begin position="6"/>
        <end position="180"/>
    </location>
</feature>
<dbReference type="Pfam" id="PF05683">
    <property type="entry name" value="Fumerase_C"/>
    <property type="match status" value="1"/>
</dbReference>
<evidence type="ECO:0000256" key="2">
    <source>
        <dbReference type="ARBA" id="ARBA00023239"/>
    </source>
</evidence>
<sequence length="200" mass="22067">MAIYYLRTPLQEEDVRKLKVGDAIYLTGIVVTARDAAHRRMVEYLREGKPLPIDLKGGAIYHCGPVVEKINDEWRVVSGGPTTSTRMELYEADIIKHFGVRLIIGKGGMGSKTAQACKEFGAVYTTFTGGAGVLVGNAIKRVIRAEWLDLGIPEALWVLDVENFGPLLVTIDTTGRNLTEEVIEGAKRKREEILKKLGVI</sequence>
<name>A0A7J3JR68_9CREN</name>
<protein>
    <submittedName>
        <fullName evidence="4">Fumarate hydratase</fullName>
    </submittedName>
</protein>
<organism evidence="4">
    <name type="scientific">Ignisphaera aggregans</name>
    <dbReference type="NCBI Taxonomy" id="334771"/>
    <lineage>
        <taxon>Archaea</taxon>
        <taxon>Thermoproteota</taxon>
        <taxon>Thermoprotei</taxon>
        <taxon>Desulfurococcales</taxon>
        <taxon>Desulfurococcaceae</taxon>
        <taxon>Ignisphaera</taxon>
    </lineage>
</organism>
<dbReference type="AlphaFoldDB" id="A0A7J3JR68"/>
<dbReference type="SUPFAM" id="SSF117457">
    <property type="entry name" value="FumA C-terminal domain-like"/>
    <property type="match status" value="1"/>
</dbReference>
<dbReference type="EMBL" id="DTBZ01000118">
    <property type="protein sequence ID" value="HGQ18576.1"/>
    <property type="molecule type" value="Genomic_DNA"/>
</dbReference>
<dbReference type="PANTHER" id="PTHR43351">
    <property type="entry name" value="L(+)-TARTRATE DEHYDRATASE SUBUNIT BETA"/>
    <property type="match status" value="1"/>
</dbReference>
<dbReference type="PANTHER" id="PTHR43351:SF2">
    <property type="entry name" value="L(+)-TARTRATE DEHYDRATASE SUBUNIT BETA-RELATED"/>
    <property type="match status" value="1"/>
</dbReference>
<dbReference type="InterPro" id="IPR004647">
    <property type="entry name" value="Fe-S_hydro-lyase_TtdB-typ_cat"/>
</dbReference>
<dbReference type="GO" id="GO:0016836">
    <property type="term" value="F:hydro-lyase activity"/>
    <property type="evidence" value="ECO:0007669"/>
    <property type="project" value="InterPro"/>
</dbReference>
<dbReference type="NCBIfam" id="TIGR00723">
    <property type="entry name" value="ttdB_fumA_fumB"/>
    <property type="match status" value="1"/>
</dbReference>
<evidence type="ECO:0000256" key="1">
    <source>
        <dbReference type="ARBA" id="ARBA00008876"/>
    </source>
</evidence>
<accession>A0A7J3JR68</accession>
<gene>
    <name evidence="4" type="ORF">ENU30_06355</name>
</gene>
<proteinExistence type="inferred from homology"/>
<keyword evidence="2" id="KW-0456">Lyase</keyword>
<dbReference type="Gene3D" id="3.20.130.10">
    <property type="entry name" value="Fe-S hydro-lyase, tartrate dehydratase beta-type, catalytic domain"/>
    <property type="match status" value="1"/>
</dbReference>
<comment type="caution">
    <text evidence="4">The sequence shown here is derived from an EMBL/GenBank/DDBJ whole genome shotgun (WGS) entry which is preliminary data.</text>
</comment>
<dbReference type="InterPro" id="IPR036660">
    <property type="entry name" value="Fe-S_hydroAse_TtdB_cat_sf"/>
</dbReference>
<evidence type="ECO:0000313" key="4">
    <source>
        <dbReference type="EMBL" id="HGQ18576.1"/>
    </source>
</evidence>
<reference evidence="4" key="1">
    <citation type="journal article" date="2020" name="mSystems">
        <title>Genome- and Community-Level Interaction Insights into Carbon Utilization and Element Cycling Functions of Hydrothermarchaeota in Hydrothermal Sediment.</title>
        <authorList>
            <person name="Zhou Z."/>
            <person name="Liu Y."/>
            <person name="Xu W."/>
            <person name="Pan J."/>
            <person name="Luo Z.H."/>
            <person name="Li M."/>
        </authorList>
    </citation>
    <scope>NUCLEOTIDE SEQUENCE [LARGE SCALE GENOMIC DNA]</scope>
    <source>
        <strain evidence="4">SpSt-657</strain>
    </source>
</reference>